<reference evidence="1 2" key="1">
    <citation type="submission" date="2021-06" db="EMBL/GenBank/DDBJ databases">
        <authorList>
            <person name="Palmer J.M."/>
        </authorList>
    </citation>
    <scope>NUCLEOTIDE SEQUENCE [LARGE SCALE GENOMIC DNA]</scope>
    <source>
        <strain evidence="1 2">CL_MEX2019</strain>
        <tissue evidence="1">Muscle</tissue>
    </source>
</reference>
<dbReference type="EMBL" id="JAHUTJ010038280">
    <property type="protein sequence ID" value="MED6279199.1"/>
    <property type="molecule type" value="Genomic_DNA"/>
</dbReference>
<accession>A0ABU7DW00</accession>
<dbReference type="Proteomes" id="UP001352852">
    <property type="component" value="Unassembled WGS sequence"/>
</dbReference>
<proteinExistence type="predicted"/>
<comment type="caution">
    <text evidence="1">The sequence shown here is derived from an EMBL/GenBank/DDBJ whole genome shotgun (WGS) entry which is preliminary data.</text>
</comment>
<sequence length="115" mass="12862">MFKHLWICHVSNVCSPQCLTRSYTLDCCSETVLCFSFGENLPGLVTRNLRILLLSTSFPLRCSFLDLVSVITLLVFSVLKERLTSWYWSTSPAASLLSQPEISPMSLLSKASVVL</sequence>
<organism evidence="1 2">
    <name type="scientific">Characodon lateralis</name>
    <dbReference type="NCBI Taxonomy" id="208331"/>
    <lineage>
        <taxon>Eukaryota</taxon>
        <taxon>Metazoa</taxon>
        <taxon>Chordata</taxon>
        <taxon>Craniata</taxon>
        <taxon>Vertebrata</taxon>
        <taxon>Euteleostomi</taxon>
        <taxon>Actinopterygii</taxon>
        <taxon>Neopterygii</taxon>
        <taxon>Teleostei</taxon>
        <taxon>Neoteleostei</taxon>
        <taxon>Acanthomorphata</taxon>
        <taxon>Ovalentaria</taxon>
        <taxon>Atherinomorphae</taxon>
        <taxon>Cyprinodontiformes</taxon>
        <taxon>Goodeidae</taxon>
        <taxon>Characodon</taxon>
    </lineage>
</organism>
<keyword evidence="2" id="KW-1185">Reference proteome</keyword>
<protein>
    <submittedName>
        <fullName evidence="1">Uncharacterized protein</fullName>
    </submittedName>
</protein>
<evidence type="ECO:0000313" key="2">
    <source>
        <dbReference type="Proteomes" id="UP001352852"/>
    </source>
</evidence>
<gene>
    <name evidence="1" type="ORF">CHARACLAT_032040</name>
</gene>
<evidence type="ECO:0000313" key="1">
    <source>
        <dbReference type="EMBL" id="MED6279199.1"/>
    </source>
</evidence>
<name>A0ABU7DW00_9TELE</name>